<evidence type="ECO:0000256" key="4">
    <source>
        <dbReference type="RuleBase" id="RU000389"/>
    </source>
</evidence>
<evidence type="ECO:0000313" key="7">
    <source>
        <dbReference type="Proteomes" id="UP000061489"/>
    </source>
</evidence>
<dbReference type="InterPro" id="IPR012902">
    <property type="entry name" value="N_methyl_site"/>
</dbReference>
<dbReference type="HOGENOM" id="CLU_091705_4_2_6"/>
<dbReference type="Pfam" id="PF00114">
    <property type="entry name" value="Pilin"/>
    <property type="match status" value="1"/>
</dbReference>
<dbReference type="RefSeq" id="WP_041341128.1">
    <property type="nucleotide sequence ID" value="NZ_CP007151.1"/>
</dbReference>
<dbReference type="OrthoDB" id="5918848at2"/>
<dbReference type="PROSITE" id="PS00409">
    <property type="entry name" value="PROKAR_NTER_METHYL"/>
    <property type="match status" value="1"/>
</dbReference>
<comment type="similarity">
    <text evidence="1 4">Belongs to the N-Me-Phe pilin family.</text>
</comment>
<dbReference type="InterPro" id="IPR045584">
    <property type="entry name" value="Pilin-like"/>
</dbReference>
<keyword evidence="5" id="KW-1133">Transmembrane helix</keyword>
<dbReference type="KEGG" id="msx:AU14_12520"/>
<keyword evidence="4" id="KW-0281">Fimbrium</keyword>
<evidence type="ECO:0000313" key="6">
    <source>
        <dbReference type="EMBL" id="AHI29125.1"/>
    </source>
</evidence>
<dbReference type="STRING" id="1420916.AU14_12520"/>
<evidence type="ECO:0000256" key="3">
    <source>
        <dbReference type="ARBA" id="ARBA00029638"/>
    </source>
</evidence>
<keyword evidence="5" id="KW-0472">Membrane</keyword>
<dbReference type="InterPro" id="IPR001082">
    <property type="entry name" value="Pilin"/>
</dbReference>
<dbReference type="EMBL" id="CP007151">
    <property type="protein sequence ID" value="AHI29125.1"/>
    <property type="molecule type" value="Genomic_DNA"/>
</dbReference>
<keyword evidence="5" id="KW-0812">Transmembrane</keyword>
<dbReference type="SUPFAM" id="SSF54523">
    <property type="entry name" value="Pili subunits"/>
    <property type="match status" value="1"/>
</dbReference>
<dbReference type="GO" id="GO:0007155">
    <property type="term" value="P:cell adhesion"/>
    <property type="evidence" value="ECO:0007669"/>
    <property type="project" value="InterPro"/>
</dbReference>
<evidence type="ECO:0000256" key="5">
    <source>
        <dbReference type="SAM" id="Phobius"/>
    </source>
</evidence>
<keyword evidence="7" id="KW-1185">Reference proteome</keyword>
<dbReference type="Pfam" id="PF07963">
    <property type="entry name" value="N_methyl"/>
    <property type="match status" value="1"/>
</dbReference>
<name>W5YJ67_9GAMM</name>
<proteinExistence type="inferred from homology"/>
<keyword evidence="2" id="KW-0488">Methylation</keyword>
<organism evidence="6 7">
    <name type="scientific">Marinobacter similis</name>
    <dbReference type="NCBI Taxonomy" id="1420916"/>
    <lineage>
        <taxon>Bacteria</taxon>
        <taxon>Pseudomonadati</taxon>
        <taxon>Pseudomonadota</taxon>
        <taxon>Gammaproteobacteria</taxon>
        <taxon>Pseudomonadales</taxon>
        <taxon>Marinobacteraceae</taxon>
        <taxon>Marinobacter</taxon>
    </lineage>
</organism>
<dbReference type="Gene3D" id="3.30.700.10">
    <property type="entry name" value="Glycoprotein, Type 4 Pilin"/>
    <property type="match status" value="1"/>
</dbReference>
<accession>W5YJ67</accession>
<dbReference type="Proteomes" id="UP000061489">
    <property type="component" value="Chromosome"/>
</dbReference>
<dbReference type="GO" id="GO:0009289">
    <property type="term" value="C:pilus"/>
    <property type="evidence" value="ECO:0007669"/>
    <property type="project" value="InterPro"/>
</dbReference>
<protein>
    <recommendedName>
        <fullName evidence="3">Pilin</fullName>
    </recommendedName>
</protein>
<reference evidence="6 7" key="1">
    <citation type="journal article" date="2014" name="Genome Announc.">
        <title>Draft Genome Sequences of Marinobacter similis A3d10T and Marinobacter salarius R9SW1T.</title>
        <authorList>
            <person name="Ivanova E.P."/>
            <person name="Ng H.J."/>
            <person name="Webb H.K."/>
            <person name="Feng G."/>
            <person name="Oshima K."/>
            <person name="Hattori M."/>
            <person name="Ohkuma M."/>
            <person name="Sergeev A.F."/>
            <person name="Mikhailov V.V."/>
            <person name="Crawford R.J."/>
            <person name="Sawabe T."/>
        </authorList>
    </citation>
    <scope>NUCLEOTIDE SEQUENCE [LARGE SCALE GENOMIC DNA]</scope>
    <source>
        <strain evidence="6 7">A3d10</strain>
    </source>
</reference>
<sequence>MILTKDPEAGFTLIELMIVVAIIGILAVTAIPFYGKYVMKTQINRVVGEVGGYRSAFENQVHRSDTVTNADLGYEPSKLTTGSFSVDIAVANIDGSGHIEVTIGGEAHPKIKGVIIRLQRSLMGEWQCLVDPSAASLWQADYMPKGCSEV</sequence>
<dbReference type="NCBIfam" id="TIGR02532">
    <property type="entry name" value="IV_pilin_GFxxxE"/>
    <property type="match status" value="1"/>
</dbReference>
<evidence type="ECO:0000256" key="2">
    <source>
        <dbReference type="ARBA" id="ARBA00022481"/>
    </source>
</evidence>
<dbReference type="AlphaFoldDB" id="W5YJ67"/>
<gene>
    <name evidence="6" type="ORF">AU14_12520</name>
</gene>
<evidence type="ECO:0000256" key="1">
    <source>
        <dbReference type="ARBA" id="ARBA00005233"/>
    </source>
</evidence>
<feature type="transmembrane region" description="Helical" evidence="5">
    <location>
        <begin position="12"/>
        <end position="35"/>
    </location>
</feature>